<keyword evidence="2" id="KW-1194">Viral DNA replication</keyword>
<dbReference type="PANTHER" id="PTHR10133:SF27">
    <property type="entry name" value="DNA POLYMERASE NU"/>
    <property type="match status" value="1"/>
</dbReference>
<dbReference type="PRINTS" id="PR00868">
    <property type="entry name" value="DNAPOLI"/>
</dbReference>
<evidence type="ECO:0000313" key="4">
    <source>
        <dbReference type="EMBL" id="AXC36522.1"/>
    </source>
</evidence>
<protein>
    <submittedName>
        <fullName evidence="4">DNA polymerase</fullName>
    </submittedName>
</protein>
<dbReference type="SUPFAM" id="SSF56672">
    <property type="entry name" value="DNA/RNA polymerases"/>
    <property type="match status" value="1"/>
</dbReference>
<dbReference type="PANTHER" id="PTHR10133">
    <property type="entry name" value="DNA POLYMERASE I"/>
    <property type="match status" value="1"/>
</dbReference>
<dbReference type="Gene3D" id="3.30.420.10">
    <property type="entry name" value="Ribonuclease H-like superfamily/Ribonuclease H"/>
    <property type="match status" value="1"/>
</dbReference>
<dbReference type="GO" id="GO:0006302">
    <property type="term" value="P:double-strand break repair"/>
    <property type="evidence" value="ECO:0007669"/>
    <property type="project" value="TreeGrafter"/>
</dbReference>
<dbReference type="SUPFAM" id="SSF53098">
    <property type="entry name" value="Ribonuclease H-like"/>
    <property type="match status" value="1"/>
</dbReference>
<gene>
    <name evidence="4" type="ORF">phCDa_78</name>
</gene>
<dbReference type="GO" id="GO:0003677">
    <property type="term" value="F:DNA binding"/>
    <property type="evidence" value="ECO:0007669"/>
    <property type="project" value="InterPro"/>
</dbReference>
<dbReference type="Gene3D" id="1.20.1060.10">
    <property type="entry name" value="Taq DNA Polymerase, Chain T, domain 4"/>
    <property type="match status" value="1"/>
</dbReference>
<dbReference type="InterPro" id="IPR001098">
    <property type="entry name" value="DNA-dir_DNA_pol_A_palm_dom"/>
</dbReference>
<evidence type="ECO:0000259" key="3">
    <source>
        <dbReference type="SMART" id="SM00482"/>
    </source>
</evidence>
<keyword evidence="5" id="KW-1185">Reference proteome</keyword>
<organism evidence="4 5">
    <name type="scientific">Pseudomonas phage phCDa</name>
    <dbReference type="NCBI Taxonomy" id="2268587"/>
    <lineage>
        <taxon>Viruses</taxon>
        <taxon>Duplodnaviria</taxon>
        <taxon>Heunggongvirae</taxon>
        <taxon>Uroviricota</taxon>
        <taxon>Caudoviricetes</taxon>
        <taxon>Schitoviridae</taxon>
        <taxon>Shizishanvirus</taxon>
        <taxon>Shizishanvirus phCDa</taxon>
    </lineage>
</organism>
<dbReference type="Pfam" id="PF00476">
    <property type="entry name" value="DNA_pol_A"/>
    <property type="match status" value="1"/>
</dbReference>
<evidence type="ECO:0000256" key="2">
    <source>
        <dbReference type="ARBA" id="ARBA00023109"/>
    </source>
</evidence>
<evidence type="ECO:0000313" key="5">
    <source>
        <dbReference type="Proteomes" id="UP000252224"/>
    </source>
</evidence>
<evidence type="ECO:0000256" key="1">
    <source>
        <dbReference type="ARBA" id="ARBA00022705"/>
    </source>
</evidence>
<dbReference type="EMBL" id="MH382836">
    <property type="protein sequence ID" value="AXC36522.1"/>
    <property type="molecule type" value="Genomic_DNA"/>
</dbReference>
<dbReference type="Proteomes" id="UP000252224">
    <property type="component" value="Segment"/>
</dbReference>
<dbReference type="InterPro" id="IPR036397">
    <property type="entry name" value="RNaseH_sf"/>
</dbReference>
<dbReference type="InterPro" id="IPR043502">
    <property type="entry name" value="DNA/RNA_pol_sf"/>
</dbReference>
<dbReference type="Gene3D" id="3.30.70.370">
    <property type="match status" value="1"/>
</dbReference>
<dbReference type="GO" id="GO:0039693">
    <property type="term" value="P:viral DNA genome replication"/>
    <property type="evidence" value="ECO:0007669"/>
    <property type="project" value="UniProtKB-KW"/>
</dbReference>
<dbReference type="GO" id="GO:0006261">
    <property type="term" value="P:DNA-templated DNA replication"/>
    <property type="evidence" value="ECO:0007669"/>
    <property type="project" value="InterPro"/>
</dbReference>
<dbReference type="GO" id="GO:0003887">
    <property type="term" value="F:DNA-directed DNA polymerase activity"/>
    <property type="evidence" value="ECO:0007669"/>
    <property type="project" value="InterPro"/>
</dbReference>
<keyword evidence="1" id="KW-0235">DNA replication</keyword>
<proteinExistence type="predicted"/>
<dbReference type="InterPro" id="IPR002298">
    <property type="entry name" value="DNA_polymerase_A"/>
</dbReference>
<accession>A0A2Z5HAI7</accession>
<feature type="domain" description="DNA-directed DNA polymerase family A palm" evidence="3">
    <location>
        <begin position="578"/>
        <end position="805"/>
    </location>
</feature>
<dbReference type="InterPro" id="IPR012337">
    <property type="entry name" value="RNaseH-like_sf"/>
</dbReference>
<reference evidence="4 5" key="1">
    <citation type="submission" date="2018-05" db="EMBL/GenBank/DDBJ databases">
        <title>Genomic characterization of a novel Pseudomonas phage phCDa.</title>
        <authorList>
            <person name="Chen C."/>
            <person name="Lu D."/>
            <person name="Wang J."/>
            <person name="Fu R."/>
        </authorList>
    </citation>
    <scope>NUCLEOTIDE SEQUENCE [LARGE SCALE GENOMIC DNA]</scope>
</reference>
<dbReference type="Gene3D" id="1.10.150.20">
    <property type="entry name" value="5' to 3' exonuclease, C-terminal subdomain"/>
    <property type="match status" value="1"/>
</dbReference>
<dbReference type="SMART" id="SM00482">
    <property type="entry name" value="POLAc"/>
    <property type="match status" value="1"/>
</dbReference>
<sequence>MRHHVFFDKNQSGEYPVAVLMKQYTFDQHLMFKHYVAPLQERGIKQEDCIAFTLSYENAKKVSAQQVREYSARLLQVLERTKTKFIYCTDGTYFKYLTGQKKSEVHLGYALPCAIKGYEHMQVVLGVNYQVLVYAPDKKAHLDQGLDALCGVALGNYVPPGDKIIHSEFYPKTPNEIRNALMELHKFPHLAMDIEGYSLRLDECGIATFALAWTHHDFIAFPVDLNDLGAKDEDGNYHYRKDNAEVREILKDFLKKYMGSKRFHSATFDVKHLIYNLWMRDPLDYKSCLEGLDIMCANLDCTKILSYLAVNSCSGNTLGLKYQSQEFTGNYAEDDIKDIRKIALPNLLRYNGVDCMATNYTYDKHMPVVVQDQQLDLYNGLMKDSLKLIINVELVGLPMDPKKVTETKEKLEKMQEEYLLIIQSDPTVAKLNYLLQVSAMEAANAKLKTKQHPIEKFSDTVFNPGSNLQLQRLLYELLDLPILSRTPTKAPATGGKIIKQLLDHEKAAPYKALLQALIDYSAVTKIIQAFMPAFENGILKADGMRYLHGVFNLGGTVSGRLSSSDPNMQNLPAGSAYGKLIKELFMGPPGWIFAGADFNSLEDYISALTTRDPNKLKVYIDGYDGHCLRAYAYFQDQMPDIDPTSVESINSIADKYPELRQESKAPTFALTYQGTFATLMKNLGWPEAKAKRIEKNFHDLYKKSTEYIMDRLHQATHDGYVTVAFGLRLRTPMLGRSVLGLDCTPKEVAAEGRTAGNAMGQSYGLLNNRAAAAFMKRVHASPFRYDIKPVALIHDAIYILIKNDPVVVEFANRVLIEEMSWQDLPELEHDTVKLGAALDLFYPNWATPVTLPVNADIPTIRAVCKKHMDKIREKEAA</sequence>
<name>A0A2Z5HAI7_9CAUD</name>